<protein>
    <submittedName>
        <fullName evidence="2">Polyketide cyclase / dehydrase and lipid transport</fullName>
    </submittedName>
</protein>
<dbReference type="Pfam" id="PF10604">
    <property type="entry name" value="Polyketide_cyc2"/>
    <property type="match status" value="1"/>
</dbReference>
<dbReference type="Proteomes" id="UP000198755">
    <property type="component" value="Unassembled WGS sequence"/>
</dbReference>
<name>A0A1I3ZS93_9HYPH</name>
<dbReference type="Gene3D" id="3.30.530.20">
    <property type="match status" value="1"/>
</dbReference>
<dbReference type="SUPFAM" id="SSF55961">
    <property type="entry name" value="Bet v1-like"/>
    <property type="match status" value="1"/>
</dbReference>
<dbReference type="InterPro" id="IPR019587">
    <property type="entry name" value="Polyketide_cyclase/dehydratase"/>
</dbReference>
<reference evidence="2 3" key="1">
    <citation type="submission" date="2016-10" db="EMBL/GenBank/DDBJ databases">
        <authorList>
            <person name="de Groot N.N."/>
        </authorList>
    </citation>
    <scope>NUCLEOTIDE SEQUENCE [LARGE SCALE GENOMIC DNA]</scope>
    <source>
        <strain evidence="2 3">NE2</strain>
    </source>
</reference>
<evidence type="ECO:0000313" key="2">
    <source>
        <dbReference type="EMBL" id="SFK46982.1"/>
    </source>
</evidence>
<dbReference type="AlphaFoldDB" id="A0A1I3ZS93"/>
<proteinExistence type="predicted"/>
<sequence>MRNPGLTAAFVLLLPTSVLANQVLEKVEVRTTPDKAWAAIGDFCGIKEWHPAVASCELKQDGKARERILTGVDGGMTVEREMTRSDAAHAYSYRGLESLFPVEHYVSTIRVLPMDHGRVNILWVGAFKPVGPASDAEKAISANYLAGLQELKSKLEAKQD</sequence>
<organism evidence="2 3">
    <name type="scientific">Methylocapsa palsarum</name>
    <dbReference type="NCBI Taxonomy" id="1612308"/>
    <lineage>
        <taxon>Bacteria</taxon>
        <taxon>Pseudomonadati</taxon>
        <taxon>Pseudomonadota</taxon>
        <taxon>Alphaproteobacteria</taxon>
        <taxon>Hyphomicrobiales</taxon>
        <taxon>Beijerinckiaceae</taxon>
        <taxon>Methylocapsa</taxon>
    </lineage>
</organism>
<dbReference type="PANTHER" id="PTHR39332:SF7">
    <property type="entry name" value="SRPBCC FAMILY PROTEIN"/>
    <property type="match status" value="1"/>
</dbReference>
<gene>
    <name evidence="2" type="ORF">SAMN05444581_108142</name>
</gene>
<keyword evidence="1" id="KW-0732">Signal</keyword>
<evidence type="ECO:0000256" key="1">
    <source>
        <dbReference type="SAM" id="SignalP"/>
    </source>
</evidence>
<evidence type="ECO:0000313" key="3">
    <source>
        <dbReference type="Proteomes" id="UP000198755"/>
    </source>
</evidence>
<feature type="chain" id="PRO_5011647386" evidence="1">
    <location>
        <begin position="21"/>
        <end position="160"/>
    </location>
</feature>
<dbReference type="EMBL" id="FOSN01000008">
    <property type="protein sequence ID" value="SFK46982.1"/>
    <property type="molecule type" value="Genomic_DNA"/>
</dbReference>
<dbReference type="CDD" id="cd07821">
    <property type="entry name" value="PYR_PYL_RCAR_like"/>
    <property type="match status" value="1"/>
</dbReference>
<dbReference type="PANTHER" id="PTHR39332">
    <property type="entry name" value="BLL4707 PROTEIN"/>
    <property type="match status" value="1"/>
</dbReference>
<dbReference type="RefSeq" id="WP_175492571.1">
    <property type="nucleotide sequence ID" value="NZ_FOSN01000008.1"/>
</dbReference>
<feature type="signal peptide" evidence="1">
    <location>
        <begin position="1"/>
        <end position="20"/>
    </location>
</feature>
<keyword evidence="3" id="KW-1185">Reference proteome</keyword>
<accession>A0A1I3ZS93</accession>
<dbReference type="InterPro" id="IPR023393">
    <property type="entry name" value="START-like_dom_sf"/>
</dbReference>
<dbReference type="STRING" id="1612308.SAMN05444581_108142"/>